<comment type="caution">
    <text evidence="1">The sequence shown here is derived from an EMBL/GenBank/DDBJ whole genome shotgun (WGS) entry which is preliminary data.</text>
</comment>
<name>A0A9D2Q7E3_9FIRM</name>
<evidence type="ECO:0000313" key="1">
    <source>
        <dbReference type="EMBL" id="HJC72827.1"/>
    </source>
</evidence>
<evidence type="ECO:0000313" key="2">
    <source>
        <dbReference type="Proteomes" id="UP000823918"/>
    </source>
</evidence>
<proteinExistence type="predicted"/>
<reference evidence="1" key="1">
    <citation type="journal article" date="2021" name="PeerJ">
        <title>Extensive microbial diversity within the chicken gut microbiome revealed by metagenomics and culture.</title>
        <authorList>
            <person name="Gilroy R."/>
            <person name="Ravi A."/>
            <person name="Getino M."/>
            <person name="Pursley I."/>
            <person name="Horton D.L."/>
            <person name="Alikhan N.F."/>
            <person name="Baker D."/>
            <person name="Gharbi K."/>
            <person name="Hall N."/>
            <person name="Watson M."/>
            <person name="Adriaenssens E.M."/>
            <person name="Foster-Nyarko E."/>
            <person name="Jarju S."/>
            <person name="Secka A."/>
            <person name="Antonio M."/>
            <person name="Oren A."/>
            <person name="Chaudhuri R.R."/>
            <person name="La Ragione R."/>
            <person name="Hildebrand F."/>
            <person name="Pallen M.J."/>
        </authorList>
    </citation>
    <scope>NUCLEOTIDE SEQUENCE</scope>
    <source>
        <strain evidence="1">5933</strain>
    </source>
</reference>
<sequence>MEKEKSKYASQAAYNRRTYVRFPLDLKPAVLQAFREACEKNNTTPTTEIKKFIQSYIDSHQ</sequence>
<gene>
    <name evidence="1" type="ORF">H9698_08570</name>
</gene>
<dbReference type="AlphaFoldDB" id="A0A9D2Q7E3"/>
<reference evidence="1" key="2">
    <citation type="submission" date="2021-04" db="EMBL/GenBank/DDBJ databases">
        <authorList>
            <person name="Gilroy R."/>
        </authorList>
    </citation>
    <scope>NUCLEOTIDE SEQUENCE</scope>
    <source>
        <strain evidence="1">5933</strain>
    </source>
</reference>
<accession>A0A9D2Q7E3</accession>
<dbReference type="EMBL" id="DWWA01000044">
    <property type="protein sequence ID" value="HJC72827.1"/>
    <property type="molecule type" value="Genomic_DNA"/>
</dbReference>
<protein>
    <submittedName>
        <fullName evidence="1">Uncharacterized protein</fullName>
    </submittedName>
</protein>
<organism evidence="1 2">
    <name type="scientific">Candidatus Ruthenibacterium merdavium</name>
    <dbReference type="NCBI Taxonomy" id="2838752"/>
    <lineage>
        <taxon>Bacteria</taxon>
        <taxon>Bacillati</taxon>
        <taxon>Bacillota</taxon>
        <taxon>Clostridia</taxon>
        <taxon>Eubacteriales</taxon>
        <taxon>Oscillospiraceae</taxon>
        <taxon>Ruthenibacterium</taxon>
    </lineage>
</organism>
<dbReference type="Proteomes" id="UP000823918">
    <property type="component" value="Unassembled WGS sequence"/>
</dbReference>